<dbReference type="RefSeq" id="WP_096380140.1">
    <property type="nucleotide sequence ID" value="NZ_AP014940.1"/>
</dbReference>
<sequence>MDIVKSRNAGFAQKWFASKKWLLIFAALGVVAFGFALRTKASSINISRDALVVGVVKKGRFDVTVDGYGELKSSSTRLITSVSKATVEEVVLKPGAKVVADSVILRMSNPQIDQDLDLARQQLESEKISVQEITLTKQRELQDEDAKLLEAQSQLELIEMRQTALADLAKQRILSHIEYAEINMKVEQQRRNLKIQRERYATLQQINRAQIDIHKKMVEQKQLAYDKVQEQKDKLTVRAGREGTLQLLYVELGQSIEPGKELALVGGDKDLNALIKIPQSKSDSVRIGQQARISIGGNPVLAKVAQINPGVVDGSVTVELQPRQALPDNARPNLNVDAVIEVGSFDNALFVDRPANVVANSSANVFVVDKDGDNAARVAVAFGQESGKQIQIKSGLADGAQVVLSDVSKYAAEKSVSIVD</sequence>
<gene>
    <name evidence="5" type="ORF">LEN_4029</name>
</gene>
<feature type="transmembrane region" description="Helical" evidence="4">
    <location>
        <begin position="21"/>
        <end position="37"/>
    </location>
</feature>
<dbReference type="InterPro" id="IPR050465">
    <property type="entry name" value="UPF0194_transport"/>
</dbReference>
<dbReference type="PANTHER" id="PTHR32347:SF23">
    <property type="entry name" value="BLL5650 PROTEIN"/>
    <property type="match status" value="1"/>
</dbReference>
<evidence type="ECO:0000256" key="3">
    <source>
        <dbReference type="SAM" id="Coils"/>
    </source>
</evidence>
<evidence type="ECO:0000256" key="2">
    <source>
        <dbReference type="ARBA" id="ARBA00023054"/>
    </source>
</evidence>
<evidence type="ECO:0000313" key="6">
    <source>
        <dbReference type="Proteomes" id="UP000218824"/>
    </source>
</evidence>
<proteinExistence type="predicted"/>
<keyword evidence="4" id="KW-0472">Membrane</keyword>
<evidence type="ECO:0000256" key="1">
    <source>
        <dbReference type="ARBA" id="ARBA00004196"/>
    </source>
</evidence>
<dbReference type="GO" id="GO:0030313">
    <property type="term" value="C:cell envelope"/>
    <property type="evidence" value="ECO:0007669"/>
    <property type="project" value="UniProtKB-SubCell"/>
</dbReference>
<dbReference type="PANTHER" id="PTHR32347">
    <property type="entry name" value="EFFLUX SYSTEM COMPONENT YKNX-RELATED"/>
    <property type="match status" value="1"/>
</dbReference>
<dbReference type="Proteomes" id="UP000218824">
    <property type="component" value="Chromosome"/>
</dbReference>
<evidence type="ECO:0000313" key="5">
    <source>
        <dbReference type="EMBL" id="BAV99516.1"/>
    </source>
</evidence>
<dbReference type="Gene3D" id="2.40.420.20">
    <property type="match status" value="1"/>
</dbReference>
<comment type="subcellular location">
    <subcellularLocation>
        <location evidence="1">Cell envelope</location>
    </subcellularLocation>
</comment>
<organism evidence="5 6">
    <name type="scientific">Lysobacter enzymogenes</name>
    <dbReference type="NCBI Taxonomy" id="69"/>
    <lineage>
        <taxon>Bacteria</taxon>
        <taxon>Pseudomonadati</taxon>
        <taxon>Pseudomonadota</taxon>
        <taxon>Gammaproteobacteria</taxon>
        <taxon>Lysobacterales</taxon>
        <taxon>Lysobacteraceae</taxon>
        <taxon>Lysobacter</taxon>
    </lineage>
</organism>
<keyword evidence="4" id="KW-0812">Transmembrane</keyword>
<feature type="coiled-coil region" evidence="3">
    <location>
        <begin position="141"/>
        <end position="238"/>
    </location>
</feature>
<keyword evidence="2 3" id="KW-0175">Coiled coil</keyword>
<dbReference type="AlphaFoldDB" id="A0AAU9ALV6"/>
<protein>
    <submittedName>
        <fullName evidence="5">Efflux transporter, RND family, MFP subunit</fullName>
    </submittedName>
</protein>
<reference evidence="5 6" key="1">
    <citation type="journal article" date="2017" name="DNA Res.">
        <title>Complete genome sequence and expression profile of the commercial lytic enzyme producer Lysobacter enzymogenes M497-1.</title>
        <authorList>
            <person name="Takami H."/>
            <person name="Toyoda A."/>
            <person name="Uchiyama I."/>
            <person name="Itoh T."/>
            <person name="Takaki Y."/>
            <person name="Arai W."/>
            <person name="Nishi S."/>
            <person name="Kawai M."/>
            <person name="Shinya K."/>
            <person name="Ikeda H."/>
        </authorList>
    </citation>
    <scope>NUCLEOTIDE SEQUENCE [LARGE SCALE GENOMIC DNA]</scope>
    <source>
        <strain evidence="5 6">M497-1</strain>
    </source>
</reference>
<dbReference type="KEGG" id="lem:LEN_4029"/>
<accession>A0AAU9ALV6</accession>
<dbReference type="GeneID" id="83065818"/>
<evidence type="ECO:0000256" key="4">
    <source>
        <dbReference type="SAM" id="Phobius"/>
    </source>
</evidence>
<keyword evidence="4" id="KW-1133">Transmembrane helix</keyword>
<name>A0AAU9ALV6_LYSEN</name>
<dbReference type="EMBL" id="AP014940">
    <property type="protein sequence ID" value="BAV99516.1"/>
    <property type="molecule type" value="Genomic_DNA"/>
</dbReference>